<dbReference type="SMART" id="SM00022">
    <property type="entry name" value="PLAc"/>
    <property type="match status" value="1"/>
</dbReference>
<evidence type="ECO:0000259" key="10">
    <source>
        <dbReference type="PROSITE" id="PS51210"/>
    </source>
</evidence>
<gene>
    <name evidence="11" type="ORF">L211DRAFT_861723</name>
</gene>
<dbReference type="GO" id="GO:0005829">
    <property type="term" value="C:cytosol"/>
    <property type="evidence" value="ECO:0007669"/>
    <property type="project" value="TreeGrafter"/>
</dbReference>
<evidence type="ECO:0000256" key="4">
    <source>
        <dbReference type="ARBA" id="ARBA00022801"/>
    </source>
</evidence>
<comment type="catalytic activity">
    <reaction evidence="9">
        <text>a 1-acyl-sn-glycero-3-phosphocholine + H2O = sn-glycerol 3-phosphocholine + a fatty acid + H(+)</text>
        <dbReference type="Rhea" id="RHEA:15177"/>
        <dbReference type="ChEBI" id="CHEBI:15377"/>
        <dbReference type="ChEBI" id="CHEBI:15378"/>
        <dbReference type="ChEBI" id="CHEBI:16870"/>
        <dbReference type="ChEBI" id="CHEBI:28868"/>
        <dbReference type="ChEBI" id="CHEBI:58168"/>
        <dbReference type="EC" id="3.1.1.5"/>
    </reaction>
</comment>
<dbReference type="PROSITE" id="PS51210">
    <property type="entry name" value="PLA2C"/>
    <property type="match status" value="1"/>
</dbReference>
<evidence type="ECO:0000256" key="9">
    <source>
        <dbReference type="RuleBase" id="RU362103"/>
    </source>
</evidence>
<keyword evidence="12" id="KW-1185">Reference proteome</keyword>
<organism evidence="11 12">
    <name type="scientific">Terfezia boudieri ATCC MYA-4762</name>
    <dbReference type="NCBI Taxonomy" id="1051890"/>
    <lineage>
        <taxon>Eukaryota</taxon>
        <taxon>Fungi</taxon>
        <taxon>Dikarya</taxon>
        <taxon>Ascomycota</taxon>
        <taxon>Pezizomycotina</taxon>
        <taxon>Pezizomycetes</taxon>
        <taxon>Pezizales</taxon>
        <taxon>Pezizaceae</taxon>
        <taxon>Terfezia</taxon>
    </lineage>
</organism>
<sequence length="637" mass="69721">MKLHSPLSLGENRSEWPSYAPIKGSCPSNIIYIRPSTAGLDPSEANYISSRSKSTAGYLRPFALAAGLIPSDADWIFNNDSLRPNTAIAFSGGGLRAMLNGAGVFRALDNRTSRVPEFSGLMQGMTYMAGLSGGNWLVGGSALNDFASIDDLRDNYWHLDKNLVTGVRGDPKHHLEGVLRYLLGIKDQVMEKAKAGFVVTLTDYWSLALGRQLLNPSGGSNITWSKIQDTRSFQRSEMPYPISISDGRRPGQKVIEKNSTIYESTPYTFGSWDREVNYFYPMKYLGTSMQGGVPQNQNNCVTSFDIGAFIMGTSSSLFSGILARVGKTRAEGEVKKLLADTLMPLAHPSLYMSRAYSYYRNTSSPNQSSLSLADGGLDNQNIPFWPLLQPARKIDFILAVDSSADTHQHWPNGSSLVNTQKRAQNLLSQSQPGDVGVVPFPYVPEDFKTWVIQELNYKPVFFGCNSSNYTATSPRNGTFSHSSFAGPLIVYLPNAPWSYFTNTSTFQLDYITAEILGFLDNGELQISQSPKPNNTNTNTSSSSSAVAKWQECVGCAIMQRSKERANIPLGEKCKGCFDKYCWGGGRRKDGCEGCPSDPTALMFEVVPESSSDDDPACETGVLVAPAVLMILACLHVI</sequence>
<evidence type="ECO:0000256" key="1">
    <source>
        <dbReference type="ARBA" id="ARBA00008780"/>
    </source>
</evidence>
<dbReference type="AlphaFoldDB" id="A0A3N4LTF2"/>
<dbReference type="EMBL" id="ML121540">
    <property type="protein sequence ID" value="RPB24829.1"/>
    <property type="molecule type" value="Genomic_DNA"/>
</dbReference>
<dbReference type="InParanoid" id="A0A3N4LTF2"/>
<evidence type="ECO:0000256" key="5">
    <source>
        <dbReference type="ARBA" id="ARBA00022963"/>
    </source>
</evidence>
<evidence type="ECO:0000256" key="2">
    <source>
        <dbReference type="ARBA" id="ARBA00013274"/>
    </source>
</evidence>
<dbReference type="InterPro" id="IPR016035">
    <property type="entry name" value="Acyl_Trfase/lysoPLipase"/>
</dbReference>
<proteinExistence type="inferred from homology"/>
<evidence type="ECO:0000256" key="7">
    <source>
        <dbReference type="ARBA" id="ARBA00023180"/>
    </source>
</evidence>
<dbReference type="Proteomes" id="UP000267821">
    <property type="component" value="Unassembled WGS sequence"/>
</dbReference>
<evidence type="ECO:0000256" key="6">
    <source>
        <dbReference type="ARBA" id="ARBA00023098"/>
    </source>
</evidence>
<keyword evidence="6 8" id="KW-0443">Lipid metabolism</keyword>
<dbReference type="STRING" id="1051890.A0A3N4LTF2"/>
<name>A0A3N4LTF2_9PEZI</name>
<evidence type="ECO:0000256" key="3">
    <source>
        <dbReference type="ARBA" id="ARBA00022729"/>
    </source>
</evidence>
<evidence type="ECO:0000256" key="8">
    <source>
        <dbReference type="PROSITE-ProRule" id="PRU00555"/>
    </source>
</evidence>
<dbReference type="GO" id="GO:0046475">
    <property type="term" value="P:glycerophospholipid catabolic process"/>
    <property type="evidence" value="ECO:0007669"/>
    <property type="project" value="TreeGrafter"/>
</dbReference>
<evidence type="ECO:0000313" key="12">
    <source>
        <dbReference type="Proteomes" id="UP000267821"/>
    </source>
</evidence>
<protein>
    <recommendedName>
        <fullName evidence="2 9">Lysophospholipase</fullName>
        <ecNumber evidence="2 9">3.1.1.5</ecNumber>
    </recommendedName>
</protein>
<feature type="domain" description="PLA2c" evidence="10">
    <location>
        <begin position="25"/>
        <end position="587"/>
    </location>
</feature>
<dbReference type="GO" id="GO:0004623">
    <property type="term" value="F:phospholipase A2 activity"/>
    <property type="evidence" value="ECO:0007669"/>
    <property type="project" value="TreeGrafter"/>
</dbReference>
<dbReference type="InterPro" id="IPR002642">
    <property type="entry name" value="LysoPLipase_cat_dom"/>
</dbReference>
<dbReference type="PANTHER" id="PTHR10728:SF33">
    <property type="entry name" value="LYSOPHOSPHOLIPASE 1-RELATED"/>
    <property type="match status" value="1"/>
</dbReference>
<keyword evidence="5 8" id="KW-0442">Lipid degradation</keyword>
<dbReference type="Pfam" id="PF01735">
    <property type="entry name" value="PLA2_B"/>
    <property type="match status" value="1"/>
</dbReference>
<dbReference type="PANTHER" id="PTHR10728">
    <property type="entry name" value="CYTOSOLIC PHOSPHOLIPASE A2"/>
    <property type="match status" value="1"/>
</dbReference>
<keyword evidence="7" id="KW-0325">Glycoprotein</keyword>
<dbReference type="SUPFAM" id="SSF52151">
    <property type="entry name" value="FabD/lysophospholipase-like"/>
    <property type="match status" value="1"/>
</dbReference>
<dbReference type="OrthoDB" id="4084751at2759"/>
<dbReference type="Gene3D" id="3.40.1090.10">
    <property type="entry name" value="Cytosolic phospholipase A2 catalytic domain"/>
    <property type="match status" value="1"/>
</dbReference>
<accession>A0A3N4LTF2</accession>
<dbReference type="GO" id="GO:0004622">
    <property type="term" value="F:phosphatidylcholine lysophospholipase activity"/>
    <property type="evidence" value="ECO:0007669"/>
    <property type="project" value="UniProtKB-EC"/>
</dbReference>
<keyword evidence="4 8" id="KW-0378">Hydrolase</keyword>
<dbReference type="EC" id="3.1.1.5" evidence="2 9"/>
<keyword evidence="3" id="KW-0732">Signal</keyword>
<comment type="similarity">
    <text evidence="1 9">Belongs to the lysophospholipase family.</text>
</comment>
<reference evidence="11 12" key="1">
    <citation type="journal article" date="2018" name="Nat. Ecol. Evol.">
        <title>Pezizomycetes genomes reveal the molecular basis of ectomycorrhizal truffle lifestyle.</title>
        <authorList>
            <person name="Murat C."/>
            <person name="Payen T."/>
            <person name="Noel B."/>
            <person name="Kuo A."/>
            <person name="Morin E."/>
            <person name="Chen J."/>
            <person name="Kohler A."/>
            <person name="Krizsan K."/>
            <person name="Balestrini R."/>
            <person name="Da Silva C."/>
            <person name="Montanini B."/>
            <person name="Hainaut M."/>
            <person name="Levati E."/>
            <person name="Barry K.W."/>
            <person name="Belfiori B."/>
            <person name="Cichocki N."/>
            <person name="Clum A."/>
            <person name="Dockter R.B."/>
            <person name="Fauchery L."/>
            <person name="Guy J."/>
            <person name="Iotti M."/>
            <person name="Le Tacon F."/>
            <person name="Lindquist E.A."/>
            <person name="Lipzen A."/>
            <person name="Malagnac F."/>
            <person name="Mello A."/>
            <person name="Molinier V."/>
            <person name="Miyauchi S."/>
            <person name="Poulain J."/>
            <person name="Riccioni C."/>
            <person name="Rubini A."/>
            <person name="Sitrit Y."/>
            <person name="Splivallo R."/>
            <person name="Traeger S."/>
            <person name="Wang M."/>
            <person name="Zifcakova L."/>
            <person name="Wipf D."/>
            <person name="Zambonelli A."/>
            <person name="Paolocci F."/>
            <person name="Nowrousian M."/>
            <person name="Ottonello S."/>
            <person name="Baldrian P."/>
            <person name="Spatafora J.W."/>
            <person name="Henrissat B."/>
            <person name="Nagy L.G."/>
            <person name="Aury J.M."/>
            <person name="Wincker P."/>
            <person name="Grigoriev I.V."/>
            <person name="Bonfante P."/>
            <person name="Martin F.M."/>
        </authorList>
    </citation>
    <scope>NUCLEOTIDE SEQUENCE [LARGE SCALE GENOMIC DNA]</scope>
    <source>
        <strain evidence="11 12">ATCC MYA-4762</strain>
    </source>
</reference>
<evidence type="ECO:0000313" key="11">
    <source>
        <dbReference type="EMBL" id="RPB24829.1"/>
    </source>
</evidence>